<evidence type="ECO:0000256" key="4">
    <source>
        <dbReference type="ARBA" id="ARBA00023136"/>
    </source>
</evidence>
<gene>
    <name evidence="8" type="ORF">V1634_32020</name>
</gene>
<keyword evidence="2 6" id="KW-0812">Transmembrane</keyword>
<dbReference type="CDD" id="cd17393">
    <property type="entry name" value="MFS_MosC_like"/>
    <property type="match status" value="1"/>
</dbReference>
<dbReference type="Pfam" id="PF07690">
    <property type="entry name" value="MFS_1"/>
    <property type="match status" value="1"/>
</dbReference>
<feature type="transmembrane region" description="Helical" evidence="6">
    <location>
        <begin position="262"/>
        <end position="280"/>
    </location>
</feature>
<evidence type="ECO:0000256" key="6">
    <source>
        <dbReference type="SAM" id="Phobius"/>
    </source>
</evidence>
<feature type="transmembrane region" description="Helical" evidence="6">
    <location>
        <begin position="52"/>
        <end position="71"/>
    </location>
</feature>
<dbReference type="InterPro" id="IPR036259">
    <property type="entry name" value="MFS_trans_sf"/>
</dbReference>
<feature type="transmembrane region" description="Helical" evidence="6">
    <location>
        <begin position="110"/>
        <end position="132"/>
    </location>
</feature>
<dbReference type="RefSeq" id="WP_331211446.1">
    <property type="nucleotide sequence ID" value="NZ_JAZGQL010000034.1"/>
</dbReference>
<feature type="transmembrane region" description="Helical" evidence="6">
    <location>
        <begin position="176"/>
        <end position="199"/>
    </location>
</feature>
<feature type="domain" description="Major facilitator superfamily (MFS) profile" evidence="7">
    <location>
        <begin position="17"/>
        <end position="404"/>
    </location>
</feature>
<keyword evidence="9" id="KW-1185">Reference proteome</keyword>
<dbReference type="InterPro" id="IPR051788">
    <property type="entry name" value="MFS_Transporter"/>
</dbReference>
<feature type="transmembrane region" description="Helical" evidence="6">
    <location>
        <begin position="20"/>
        <end position="40"/>
    </location>
</feature>
<evidence type="ECO:0000259" key="7">
    <source>
        <dbReference type="PROSITE" id="PS50850"/>
    </source>
</evidence>
<evidence type="ECO:0000256" key="1">
    <source>
        <dbReference type="ARBA" id="ARBA00004651"/>
    </source>
</evidence>
<dbReference type="SUPFAM" id="SSF103473">
    <property type="entry name" value="MFS general substrate transporter"/>
    <property type="match status" value="1"/>
</dbReference>
<feature type="transmembrane region" description="Helical" evidence="6">
    <location>
        <begin position="377"/>
        <end position="396"/>
    </location>
</feature>
<keyword evidence="4 6" id="KW-0472">Membrane</keyword>
<dbReference type="InterPro" id="IPR020846">
    <property type="entry name" value="MFS_dom"/>
</dbReference>
<dbReference type="InterPro" id="IPR011701">
    <property type="entry name" value="MFS"/>
</dbReference>
<reference evidence="8 9" key="1">
    <citation type="submission" date="2024-01" db="EMBL/GenBank/DDBJ databases">
        <title>Genome insights into Plantactinospora veratri sp. nov.</title>
        <authorList>
            <person name="Wang L."/>
        </authorList>
    </citation>
    <scope>NUCLEOTIDE SEQUENCE [LARGE SCALE GENOMIC DNA]</scope>
    <source>
        <strain evidence="8 9">NEAU-FHS4</strain>
    </source>
</reference>
<feature type="transmembrane region" description="Helical" evidence="6">
    <location>
        <begin position="292"/>
        <end position="311"/>
    </location>
</feature>
<organism evidence="8 9">
    <name type="scientific">Plantactinospora veratri</name>
    <dbReference type="NCBI Taxonomy" id="1436122"/>
    <lineage>
        <taxon>Bacteria</taxon>
        <taxon>Bacillati</taxon>
        <taxon>Actinomycetota</taxon>
        <taxon>Actinomycetes</taxon>
        <taxon>Micromonosporales</taxon>
        <taxon>Micromonosporaceae</taxon>
        <taxon>Plantactinospora</taxon>
    </lineage>
</organism>
<feature type="compositionally biased region" description="Basic and acidic residues" evidence="5">
    <location>
        <begin position="403"/>
        <end position="423"/>
    </location>
</feature>
<comment type="subcellular location">
    <subcellularLocation>
        <location evidence="1">Cell membrane</location>
        <topology evidence="1">Multi-pass membrane protein</topology>
    </subcellularLocation>
</comment>
<feature type="transmembrane region" description="Helical" evidence="6">
    <location>
        <begin position="83"/>
        <end position="104"/>
    </location>
</feature>
<dbReference type="EMBL" id="JAZGQL010000034">
    <property type="protein sequence ID" value="MEE6311459.1"/>
    <property type="molecule type" value="Genomic_DNA"/>
</dbReference>
<feature type="transmembrane region" description="Helical" evidence="6">
    <location>
        <begin position="317"/>
        <end position="335"/>
    </location>
</feature>
<dbReference type="PANTHER" id="PTHR23514:SF13">
    <property type="entry name" value="INNER MEMBRANE PROTEIN YBJJ"/>
    <property type="match status" value="1"/>
</dbReference>
<dbReference type="PROSITE" id="PS50850">
    <property type="entry name" value="MFS"/>
    <property type="match status" value="1"/>
</dbReference>
<evidence type="ECO:0000256" key="3">
    <source>
        <dbReference type="ARBA" id="ARBA00022989"/>
    </source>
</evidence>
<keyword evidence="3 6" id="KW-1133">Transmembrane helix</keyword>
<accession>A0ABU7SP54</accession>
<feature type="region of interest" description="Disordered" evidence="5">
    <location>
        <begin position="402"/>
        <end position="442"/>
    </location>
</feature>
<evidence type="ECO:0000256" key="2">
    <source>
        <dbReference type="ARBA" id="ARBA00022692"/>
    </source>
</evidence>
<dbReference type="PANTHER" id="PTHR23514">
    <property type="entry name" value="BYPASS OF STOP CODON PROTEIN 6"/>
    <property type="match status" value="1"/>
</dbReference>
<feature type="transmembrane region" description="Helical" evidence="6">
    <location>
        <begin position="153"/>
        <end position="170"/>
    </location>
</feature>
<evidence type="ECO:0000256" key="5">
    <source>
        <dbReference type="SAM" id="MobiDB-lite"/>
    </source>
</evidence>
<feature type="transmembrane region" description="Helical" evidence="6">
    <location>
        <begin position="347"/>
        <end position="365"/>
    </location>
</feature>
<dbReference type="Gene3D" id="1.20.1250.20">
    <property type="entry name" value="MFS general substrate transporter like domains"/>
    <property type="match status" value="2"/>
</dbReference>
<evidence type="ECO:0000313" key="9">
    <source>
        <dbReference type="Proteomes" id="UP001339911"/>
    </source>
</evidence>
<name>A0ABU7SP54_9ACTN</name>
<comment type="caution">
    <text evidence="8">The sequence shown here is derived from an EMBL/GenBank/DDBJ whole genome shotgun (WGS) entry which is preliminary data.</text>
</comment>
<evidence type="ECO:0000313" key="8">
    <source>
        <dbReference type="EMBL" id="MEE6311459.1"/>
    </source>
</evidence>
<proteinExistence type="predicted"/>
<protein>
    <submittedName>
        <fullName evidence="8">MFS transporter</fullName>
    </submittedName>
</protein>
<feature type="transmembrane region" description="Helical" evidence="6">
    <location>
        <begin position="229"/>
        <end position="250"/>
    </location>
</feature>
<dbReference type="Proteomes" id="UP001339911">
    <property type="component" value="Unassembled WGS sequence"/>
</dbReference>
<sequence length="442" mass="44112">MNTSAGAVRPPVVPRQVVTARTAVAVVFGLNGLAVASWFARVPAARDALGLTPGRLGLLLLALSAGALLALPSAGIVAQRLGTARTVGAATGVAALGLALAGVATGSWQAVPAVAVGLFAIGYGSGTCEVAMNVEAAAVERRLGRTVMPRFHAAWSLGTVAGAIAGAGSARFGVPIGLHLGLAAVAMLAGTLPAVRLFLPDRATPPSQSRTGPTRGSGTLAAWREPRTLLIGLLLLVMAFTEGTANDWLALAFVDGHRVSDAVGALAFGVFVAAMTVGRTAGTIALDRWGRVPVLLCTLVLAALGATVAVLASPWQLAMAGVLLWGLGTSLGFPLGMSAAADQEDRAAARVSVVAAIGYTAFLAGPPLVGLLGDRVGSLRALLVVPLLLLPALLLVPAARPPADARPDLLDARPDSADARPEPGGRAVPVSSPGDPTAGGAG</sequence>